<name>E9I7Q7_DAPPU</name>
<organism evidence="2 3">
    <name type="scientific">Daphnia pulex</name>
    <name type="common">Water flea</name>
    <dbReference type="NCBI Taxonomy" id="6669"/>
    <lineage>
        <taxon>Eukaryota</taxon>
        <taxon>Metazoa</taxon>
        <taxon>Ecdysozoa</taxon>
        <taxon>Arthropoda</taxon>
        <taxon>Crustacea</taxon>
        <taxon>Branchiopoda</taxon>
        <taxon>Diplostraca</taxon>
        <taxon>Cladocera</taxon>
        <taxon>Anomopoda</taxon>
        <taxon>Daphniidae</taxon>
        <taxon>Daphnia</taxon>
    </lineage>
</organism>
<evidence type="ECO:0000256" key="1">
    <source>
        <dbReference type="SAM" id="MobiDB-lite"/>
    </source>
</evidence>
<sequence length="76" mass="8376">MWGLCRPRRTPFFHAPPGVAAAYDLAVTRVLARQPSTRRVRSSARRPHHAPAPAGSAQRHQPGTRQSGLATGARWR</sequence>
<accession>E9I7Q7</accession>
<dbReference type="EMBL" id="GL737425">
    <property type="protein sequence ID" value="EFX59973.1"/>
    <property type="molecule type" value="Genomic_DNA"/>
</dbReference>
<proteinExistence type="predicted"/>
<feature type="compositionally biased region" description="Polar residues" evidence="1">
    <location>
        <begin position="58"/>
        <end position="69"/>
    </location>
</feature>
<feature type="compositionally biased region" description="Basic residues" evidence="1">
    <location>
        <begin position="36"/>
        <end position="49"/>
    </location>
</feature>
<feature type="non-terminal residue" evidence="2">
    <location>
        <position position="76"/>
    </location>
</feature>
<dbReference type="KEGG" id="dpx:DAPPUDRAFT_280063"/>
<feature type="region of interest" description="Disordered" evidence="1">
    <location>
        <begin position="34"/>
        <end position="76"/>
    </location>
</feature>
<protein>
    <submittedName>
        <fullName evidence="2">Uncharacterized protein</fullName>
    </submittedName>
</protein>
<evidence type="ECO:0000313" key="3">
    <source>
        <dbReference type="Proteomes" id="UP000000305"/>
    </source>
</evidence>
<evidence type="ECO:0000313" key="2">
    <source>
        <dbReference type="EMBL" id="EFX59973.1"/>
    </source>
</evidence>
<dbReference type="HOGENOM" id="CLU_2661547_0_0_1"/>
<dbReference type="Proteomes" id="UP000000305">
    <property type="component" value="Unassembled WGS sequence"/>
</dbReference>
<keyword evidence="3" id="KW-1185">Reference proteome</keyword>
<reference evidence="2 3" key="1">
    <citation type="journal article" date="2011" name="Science">
        <title>The ecoresponsive genome of Daphnia pulex.</title>
        <authorList>
            <person name="Colbourne J.K."/>
            <person name="Pfrender M.E."/>
            <person name="Gilbert D."/>
            <person name="Thomas W.K."/>
            <person name="Tucker A."/>
            <person name="Oakley T.H."/>
            <person name="Tokishita S."/>
            <person name="Aerts A."/>
            <person name="Arnold G.J."/>
            <person name="Basu M.K."/>
            <person name="Bauer D.J."/>
            <person name="Caceres C.E."/>
            <person name="Carmel L."/>
            <person name="Casola C."/>
            <person name="Choi J.H."/>
            <person name="Detter J.C."/>
            <person name="Dong Q."/>
            <person name="Dusheyko S."/>
            <person name="Eads B.D."/>
            <person name="Frohlich T."/>
            <person name="Geiler-Samerotte K.A."/>
            <person name="Gerlach D."/>
            <person name="Hatcher P."/>
            <person name="Jogdeo S."/>
            <person name="Krijgsveld J."/>
            <person name="Kriventseva E.V."/>
            <person name="Kultz D."/>
            <person name="Laforsch C."/>
            <person name="Lindquist E."/>
            <person name="Lopez J."/>
            <person name="Manak J.R."/>
            <person name="Muller J."/>
            <person name="Pangilinan J."/>
            <person name="Patwardhan R.P."/>
            <person name="Pitluck S."/>
            <person name="Pritham E.J."/>
            <person name="Rechtsteiner A."/>
            <person name="Rho M."/>
            <person name="Rogozin I.B."/>
            <person name="Sakarya O."/>
            <person name="Salamov A."/>
            <person name="Schaack S."/>
            <person name="Shapiro H."/>
            <person name="Shiga Y."/>
            <person name="Skalitzky C."/>
            <person name="Smith Z."/>
            <person name="Souvorov A."/>
            <person name="Sung W."/>
            <person name="Tang Z."/>
            <person name="Tsuchiya D."/>
            <person name="Tu H."/>
            <person name="Vos H."/>
            <person name="Wang M."/>
            <person name="Wolf Y.I."/>
            <person name="Yamagata H."/>
            <person name="Yamada T."/>
            <person name="Ye Y."/>
            <person name="Shaw J.R."/>
            <person name="Andrews J."/>
            <person name="Crease T.J."/>
            <person name="Tang H."/>
            <person name="Lucas S.M."/>
            <person name="Robertson H.M."/>
            <person name="Bork P."/>
            <person name="Koonin E.V."/>
            <person name="Zdobnov E.M."/>
            <person name="Grigoriev I.V."/>
            <person name="Lynch M."/>
            <person name="Boore J.L."/>
        </authorList>
    </citation>
    <scope>NUCLEOTIDE SEQUENCE [LARGE SCALE GENOMIC DNA]</scope>
</reference>
<gene>
    <name evidence="2" type="ORF">DAPPUDRAFT_280063</name>
</gene>
<dbReference type="AlphaFoldDB" id="E9I7Q7"/>
<dbReference type="InParanoid" id="E9I7Q7"/>